<sequence length="833" mass="91027">MQLLRPLDALHAAEFQQMQLLRPLDALHAAESKAVLWLNGPDRHCQVWQPIWNAASLRVCTDGAANSLELLVRSGEFSLPSVITGDFDSINEHSRSYFKSRGVRLQETPDQDFTDMCKALRIIASEIRDRKLGINELVILGGLSGRFDHTLSSLHSLLRFKSMSDCVTVLIDSTNLVTIIDRGITELHFGGDRSLMTSVCGFIPFCQRKTTVTTKGFKWDVVSISFRLSLQFKGTTELHFGGDRSLMTSVCGFIPFCQRKTTVTTKGFKWDVVNAEMEFGKLISTSNEIAADVVRIDTSTPLIFTMQLTDEAVDSSHNDSDLYDAIVIGGGSGGLAFSKEAAELGAKVALIDAVEPSPHGTTWGIGGTCVNVGCIPKKLMHQAALVGRFVEHAPKYGWNEVHKGHHDCEGVLASQLAGGHQSSCWKKHILRAKNFVIATGLRPKYPSITGANLGITSDDIFSLRRPPGKTLVVGSSYVGLECAGFLRGLGYDVDLMIRSIPLRNFDQQCAEMVVQHMADEGVKVLRHFVPVSVEERSDGRLHVTYRETNGTQPKFDSYDTVIWAVGREPRLASLNVQTVGIATAESGKVMVNELDETSTRNVYAIGDVAEGRPELTPPAIKAGQLLARRLFAGSEKLMSYDIVPTTVFTPLEYGAVGLPEEVAVKRHGGNNIEVFHTYYVPYEYVVPQDESSSQCYAKVIALRHPPKTVLGIHVIGPNAAEVVQGFVSGVSVKVFHTYYVPYEYMVPQDESSSQCYAKVIALRHAPKTVLGIHVIGPNAAEVVQGFVSGVSIKISSDQLFDTLPIHPCSAEEIVKMTVTKRSGADPKVVGCCG</sequence>
<dbReference type="SMART" id="SM00983">
    <property type="entry name" value="TPK_B1_binding"/>
    <property type="match status" value="1"/>
</dbReference>
<keyword evidence="7 12" id="KW-0274">FAD</keyword>
<evidence type="ECO:0000256" key="9">
    <source>
        <dbReference type="ARBA" id="ARBA00023002"/>
    </source>
</evidence>
<dbReference type="GO" id="GO:0005524">
    <property type="term" value="F:ATP binding"/>
    <property type="evidence" value="ECO:0007669"/>
    <property type="project" value="UniProtKB-KW"/>
</dbReference>
<dbReference type="SUPFAM" id="SSF51905">
    <property type="entry name" value="FAD/NAD(P)-binding domain"/>
    <property type="match status" value="1"/>
</dbReference>
<dbReference type="GO" id="GO:0016301">
    <property type="term" value="F:kinase activity"/>
    <property type="evidence" value="ECO:0007669"/>
    <property type="project" value="UniProtKB-KW"/>
</dbReference>
<dbReference type="Gene3D" id="2.60.120.320">
    <property type="entry name" value="Thiamin pyrophosphokinase, thiamin-binding domain"/>
    <property type="match status" value="1"/>
</dbReference>
<dbReference type="Pfam" id="PF04265">
    <property type="entry name" value="TPK_B1_binding"/>
    <property type="match status" value="2"/>
</dbReference>
<dbReference type="InterPro" id="IPR016156">
    <property type="entry name" value="FAD/NAD-linked_Rdtase_dimer_sf"/>
</dbReference>
<dbReference type="InterPro" id="IPR023753">
    <property type="entry name" value="FAD/NAD-binding_dom"/>
</dbReference>
<dbReference type="InterPro" id="IPR006282">
    <property type="entry name" value="Thi_PPkinase"/>
</dbReference>
<comment type="cofactor">
    <cofactor evidence="1">
        <name>FAD</name>
        <dbReference type="ChEBI" id="CHEBI:57692"/>
    </cofactor>
</comment>
<dbReference type="PRINTS" id="PR00411">
    <property type="entry name" value="PNDRDTASEI"/>
</dbReference>
<keyword evidence="8" id="KW-0067">ATP-binding</keyword>
<dbReference type="GO" id="GO:0004362">
    <property type="term" value="F:glutathione-disulfide reductase (NADPH) activity"/>
    <property type="evidence" value="ECO:0007669"/>
    <property type="project" value="TreeGrafter"/>
</dbReference>
<dbReference type="PANTHER" id="PTHR42737:SF7">
    <property type="entry name" value="THIOREDOXIN-DISULFIDE REDUCTASE"/>
    <property type="match status" value="1"/>
</dbReference>
<dbReference type="PRINTS" id="PR00368">
    <property type="entry name" value="FADPNR"/>
</dbReference>
<dbReference type="Pfam" id="PF02852">
    <property type="entry name" value="Pyr_redox_dim"/>
    <property type="match status" value="2"/>
</dbReference>
<protein>
    <submittedName>
        <fullName evidence="15">Thiamine diphosphokinase</fullName>
    </submittedName>
</protein>
<keyword evidence="6" id="KW-0418">Kinase</keyword>
<evidence type="ECO:0000256" key="12">
    <source>
        <dbReference type="RuleBase" id="RU003691"/>
    </source>
</evidence>
<name>A0A9J2PA50_ASCLU</name>
<dbReference type="SUPFAM" id="SSF63862">
    <property type="entry name" value="Thiamin pyrophosphokinase, substrate-binding domain"/>
    <property type="match status" value="2"/>
</dbReference>
<organism evidence="14 15">
    <name type="scientific">Ascaris lumbricoides</name>
    <name type="common">Giant roundworm</name>
    <dbReference type="NCBI Taxonomy" id="6252"/>
    <lineage>
        <taxon>Eukaryota</taxon>
        <taxon>Metazoa</taxon>
        <taxon>Ecdysozoa</taxon>
        <taxon>Nematoda</taxon>
        <taxon>Chromadorea</taxon>
        <taxon>Rhabditida</taxon>
        <taxon>Spirurina</taxon>
        <taxon>Ascaridomorpha</taxon>
        <taxon>Ascaridoidea</taxon>
        <taxon>Ascarididae</taxon>
        <taxon>Ascaris</taxon>
    </lineage>
</organism>
<dbReference type="SUPFAM" id="SSF63999">
    <property type="entry name" value="Thiamin pyrophosphokinase, catalytic domain"/>
    <property type="match status" value="1"/>
</dbReference>
<evidence type="ECO:0000313" key="15">
    <source>
        <dbReference type="WBParaSite" id="ALUE_0000628901-mRNA-1"/>
    </source>
</evidence>
<evidence type="ECO:0000256" key="6">
    <source>
        <dbReference type="ARBA" id="ARBA00022777"/>
    </source>
</evidence>
<dbReference type="CDD" id="cd07995">
    <property type="entry name" value="TPK"/>
    <property type="match status" value="1"/>
</dbReference>
<dbReference type="Pfam" id="PF07992">
    <property type="entry name" value="Pyr_redox_2"/>
    <property type="match status" value="1"/>
</dbReference>
<keyword evidence="4" id="KW-0808">Transferase</keyword>
<dbReference type="Pfam" id="PF04263">
    <property type="entry name" value="TPK_catalytic"/>
    <property type="match status" value="1"/>
</dbReference>
<dbReference type="Gene3D" id="3.30.390.30">
    <property type="match status" value="1"/>
</dbReference>
<evidence type="ECO:0000256" key="4">
    <source>
        <dbReference type="ARBA" id="ARBA00022679"/>
    </source>
</evidence>
<dbReference type="GO" id="GO:0045454">
    <property type="term" value="P:cell redox homeostasis"/>
    <property type="evidence" value="ECO:0007669"/>
    <property type="project" value="InterPro"/>
</dbReference>
<keyword evidence="5" id="KW-0547">Nucleotide-binding</keyword>
<dbReference type="PROSITE" id="PS00076">
    <property type="entry name" value="PYRIDINE_REDOX_1"/>
    <property type="match status" value="1"/>
</dbReference>
<dbReference type="GO" id="GO:0006772">
    <property type="term" value="P:thiamine metabolic process"/>
    <property type="evidence" value="ECO:0007669"/>
    <property type="project" value="InterPro"/>
</dbReference>
<dbReference type="AlphaFoldDB" id="A0A9J2PA50"/>
<reference evidence="15" key="1">
    <citation type="submission" date="2023-03" db="UniProtKB">
        <authorList>
            <consortium name="WormBaseParasite"/>
        </authorList>
    </citation>
    <scope>IDENTIFICATION</scope>
</reference>
<dbReference type="GO" id="GO:0009229">
    <property type="term" value="P:thiamine diphosphate biosynthetic process"/>
    <property type="evidence" value="ECO:0007669"/>
    <property type="project" value="InterPro"/>
</dbReference>
<dbReference type="NCBIfam" id="TIGR01378">
    <property type="entry name" value="thi_PPkinase"/>
    <property type="match status" value="1"/>
</dbReference>
<keyword evidence="14" id="KW-1185">Reference proteome</keyword>
<evidence type="ECO:0000256" key="11">
    <source>
        <dbReference type="ARBA" id="ARBA00023284"/>
    </source>
</evidence>
<keyword evidence="3 12" id="KW-0285">Flavoprotein</keyword>
<dbReference type="Gene3D" id="3.40.50.10240">
    <property type="entry name" value="Thiamin pyrophosphokinase, catalytic domain"/>
    <property type="match status" value="2"/>
</dbReference>
<dbReference type="WBParaSite" id="ALUE_0000628901-mRNA-1">
    <property type="protein sequence ID" value="ALUE_0000628901-mRNA-1"/>
    <property type="gene ID" value="ALUE_0000628901"/>
</dbReference>
<dbReference type="GO" id="GO:0004788">
    <property type="term" value="F:thiamine diphosphokinase activity"/>
    <property type="evidence" value="ECO:0007669"/>
    <property type="project" value="InterPro"/>
</dbReference>
<keyword evidence="9 12" id="KW-0560">Oxidoreductase</keyword>
<dbReference type="InterPro" id="IPR036759">
    <property type="entry name" value="TPK_catalytic_sf"/>
</dbReference>
<dbReference type="Gene3D" id="3.50.50.60">
    <property type="entry name" value="FAD/NAD(P)-binding domain"/>
    <property type="match status" value="1"/>
</dbReference>
<evidence type="ECO:0000256" key="2">
    <source>
        <dbReference type="ARBA" id="ARBA00007532"/>
    </source>
</evidence>
<dbReference type="FunFam" id="2.60.120.320:FF:000001">
    <property type="entry name" value="Thiamine pyrophosphokinase"/>
    <property type="match status" value="1"/>
</dbReference>
<evidence type="ECO:0000313" key="14">
    <source>
        <dbReference type="Proteomes" id="UP000036681"/>
    </source>
</evidence>
<evidence type="ECO:0000256" key="3">
    <source>
        <dbReference type="ARBA" id="ARBA00022630"/>
    </source>
</evidence>
<keyword evidence="10" id="KW-1015">Disulfide bond</keyword>
<dbReference type="GO" id="GO:0034599">
    <property type="term" value="P:cellular response to oxidative stress"/>
    <property type="evidence" value="ECO:0007669"/>
    <property type="project" value="TreeGrafter"/>
</dbReference>
<dbReference type="InterPro" id="IPR046952">
    <property type="entry name" value="GSHR/TRXR-like"/>
</dbReference>
<proteinExistence type="inferred from homology"/>
<evidence type="ECO:0000256" key="8">
    <source>
        <dbReference type="ARBA" id="ARBA00022840"/>
    </source>
</evidence>
<feature type="domain" description="Thiamin pyrophosphokinase thiamin-binding" evidence="13">
    <location>
        <begin position="234"/>
        <end position="302"/>
    </location>
</feature>
<evidence type="ECO:0000256" key="1">
    <source>
        <dbReference type="ARBA" id="ARBA00001974"/>
    </source>
</evidence>
<dbReference type="SUPFAM" id="SSF55424">
    <property type="entry name" value="FAD/NAD-linked reductases, dimerisation (C-terminal) domain"/>
    <property type="match status" value="2"/>
</dbReference>
<dbReference type="Proteomes" id="UP000036681">
    <property type="component" value="Unplaced"/>
</dbReference>
<accession>A0A9J2PA50</accession>
<comment type="similarity">
    <text evidence="2 12">Belongs to the class-I pyridine nucleotide-disulfide oxidoreductase family.</text>
</comment>
<dbReference type="GO" id="GO:0005829">
    <property type="term" value="C:cytosol"/>
    <property type="evidence" value="ECO:0007669"/>
    <property type="project" value="TreeGrafter"/>
</dbReference>
<dbReference type="FunFam" id="3.50.50.60:FF:000012">
    <property type="entry name" value="Thioredoxin reductase 1, cytoplasmic"/>
    <property type="match status" value="1"/>
</dbReference>
<dbReference type="InterPro" id="IPR007371">
    <property type="entry name" value="TPK_catalytic"/>
</dbReference>
<dbReference type="GO" id="GO:0006749">
    <property type="term" value="P:glutathione metabolic process"/>
    <property type="evidence" value="ECO:0007669"/>
    <property type="project" value="TreeGrafter"/>
</dbReference>
<dbReference type="GO" id="GO:0050660">
    <property type="term" value="F:flavin adenine dinucleotide binding"/>
    <property type="evidence" value="ECO:0007669"/>
    <property type="project" value="InterPro"/>
</dbReference>
<dbReference type="InterPro" id="IPR007373">
    <property type="entry name" value="Thiamin_PyroPKinase_B1-bd"/>
</dbReference>
<evidence type="ECO:0000256" key="5">
    <source>
        <dbReference type="ARBA" id="ARBA00022741"/>
    </source>
</evidence>
<evidence type="ECO:0000259" key="13">
    <source>
        <dbReference type="SMART" id="SM00983"/>
    </source>
</evidence>
<evidence type="ECO:0000256" key="7">
    <source>
        <dbReference type="ARBA" id="ARBA00022827"/>
    </source>
</evidence>
<dbReference type="GO" id="GO:0005739">
    <property type="term" value="C:mitochondrion"/>
    <property type="evidence" value="ECO:0007669"/>
    <property type="project" value="TreeGrafter"/>
</dbReference>
<evidence type="ECO:0000256" key="10">
    <source>
        <dbReference type="ARBA" id="ARBA00023157"/>
    </source>
</evidence>
<dbReference type="GO" id="GO:0030975">
    <property type="term" value="F:thiamine binding"/>
    <property type="evidence" value="ECO:0007669"/>
    <property type="project" value="InterPro"/>
</dbReference>
<dbReference type="InterPro" id="IPR036188">
    <property type="entry name" value="FAD/NAD-bd_sf"/>
</dbReference>
<dbReference type="InterPro" id="IPR004099">
    <property type="entry name" value="Pyr_nucl-diS_OxRdtase_dimer"/>
</dbReference>
<dbReference type="InterPro" id="IPR036371">
    <property type="entry name" value="TPK_B1-bd_sf"/>
</dbReference>
<dbReference type="PANTHER" id="PTHR42737">
    <property type="entry name" value="GLUTATHIONE REDUCTASE"/>
    <property type="match status" value="1"/>
</dbReference>
<dbReference type="InterPro" id="IPR012999">
    <property type="entry name" value="Pyr_OxRdtase_I_AS"/>
</dbReference>
<keyword evidence="11 12" id="KW-0676">Redox-active center</keyword>